<accession>A0A329R6D7</accession>
<feature type="non-terminal residue" evidence="1">
    <location>
        <position position="1"/>
    </location>
</feature>
<organism evidence="1 2">
    <name type="scientific">Phytophthora cactorum</name>
    <dbReference type="NCBI Taxonomy" id="29920"/>
    <lineage>
        <taxon>Eukaryota</taxon>
        <taxon>Sar</taxon>
        <taxon>Stramenopiles</taxon>
        <taxon>Oomycota</taxon>
        <taxon>Peronosporomycetes</taxon>
        <taxon>Peronosporales</taxon>
        <taxon>Peronosporaceae</taxon>
        <taxon>Phytophthora</taxon>
    </lineage>
</organism>
<dbReference type="OrthoDB" id="129607at2759"/>
<comment type="caution">
    <text evidence="1">The sequence shown here is derived from an EMBL/GenBank/DDBJ whole genome shotgun (WGS) entry which is preliminary data.</text>
</comment>
<evidence type="ECO:0000313" key="2">
    <source>
        <dbReference type="Proteomes" id="UP000251314"/>
    </source>
</evidence>
<reference evidence="1 2" key="1">
    <citation type="submission" date="2018-01" db="EMBL/GenBank/DDBJ databases">
        <title>Draft genome of the strawberry crown rot pathogen Phytophthora cactorum.</title>
        <authorList>
            <person name="Armitage A.D."/>
            <person name="Lysoe E."/>
            <person name="Nellist C.F."/>
            <person name="Harrison R.J."/>
            <person name="Brurberg M.B."/>
        </authorList>
    </citation>
    <scope>NUCLEOTIDE SEQUENCE [LARGE SCALE GENOMIC DNA]</scope>
    <source>
        <strain evidence="1 2">10300</strain>
    </source>
</reference>
<sequence>PEDVAETSETAMVAHVDEAPSAVAKAPNVGDQLASLAHHLLQRTQSLAAEHVALQHQQQRQNDAQNSALMAMCALTETSAKNLTDQQRVIVERLGEALNATHAGLHEQFKRECRWCTTSKAGTLRAS</sequence>
<protein>
    <submittedName>
        <fullName evidence="1">Uncharacterized protein</fullName>
    </submittedName>
</protein>
<dbReference type="AlphaFoldDB" id="A0A329R6D7"/>
<keyword evidence="2" id="KW-1185">Reference proteome</keyword>
<gene>
    <name evidence="1" type="ORF">PC110_g23477</name>
</gene>
<dbReference type="Proteomes" id="UP000251314">
    <property type="component" value="Unassembled WGS sequence"/>
</dbReference>
<dbReference type="VEuPathDB" id="FungiDB:PC110_g23477"/>
<proteinExistence type="predicted"/>
<name>A0A329R6D7_9STRA</name>
<evidence type="ECO:0000313" key="1">
    <source>
        <dbReference type="EMBL" id="RAW20081.1"/>
    </source>
</evidence>
<dbReference type="EMBL" id="MJFZ01003493">
    <property type="protein sequence ID" value="RAW20081.1"/>
    <property type="molecule type" value="Genomic_DNA"/>
</dbReference>